<sequence length="804" mass="88823">MFALSPRRARGQLTSERFDDYTGTSVHLGDERCPLKPQDLLKPSRFRSSSGFRRKPSLRNRPLLIPPKMDHSISTRSPIDAPNDDFSVFSDDIGKYSDEFGVRILVIDHVSKRTMSVKAKARYATTKSQKEQTAPLLDDKHDSVKIQPMRDRDVKTLAIRVKDRTQILASEESDCSTILSSEDPGSLSGADSMVQHDKHLLQENLSGYAKCPEGPGGRNAATYPASSPSHNANDSQSTSSGFSGGSSRSQGEHGAGKRPKNDSDDDDDDKARRTNKRGKDSGGDQPSVPRLACPIFLNNPAKFKHIAACSSGRGFENMSRVRQHMNRVHLEQSFSCQYCKAPMKSEEERAEHLNKRTNWICAPAPKRLPGLISKEQWKLINSKKKILPHNASEKDSHENDVANWNIVYNLLFPKDKSPPSPYRHPFTCSRSAELEAALHWGFDEVLNTFPHETKLLISEFREKVPEIVQKSMLRIGNGEHESRPTSQPDPSNLEIISESASSLNPTFHRMDLTHQNQPRDPVQGYQLSANIFHGLKYAGHKFTAGIGQGQYDSTPHDVFSRSAPQALSKQLNKAGGAAINTFNQVPQIGSARTSQQSWPRHPHTSDFSATRNAAQITPDFSLPVSSGSQTETTYTNPPTINLNRFNIGTEVPGYQAPSSRNRCNDTGQNFWNNEQFGHSANSWTEIGMFRESEMTGASPFGANVPAKPFSRSRNLGSRTGSHATSNMNPHAISPQRNWNPGAQAHAQYLPSARGNYSVRGTQLTEGSTSYSLGSALWNGATDPTLSASDAELYQPSNEGYTNSP</sequence>
<feature type="compositionally biased region" description="Low complexity" evidence="1">
    <location>
        <begin position="235"/>
        <end position="249"/>
    </location>
</feature>
<feature type="region of interest" description="Disordered" evidence="1">
    <location>
        <begin position="620"/>
        <end position="645"/>
    </location>
</feature>
<feature type="compositionally biased region" description="Basic and acidic residues" evidence="1">
    <location>
        <begin position="269"/>
        <end position="282"/>
    </location>
</feature>
<accession>A0A6A6D8I6</accession>
<proteinExistence type="predicted"/>
<evidence type="ECO:0000256" key="1">
    <source>
        <dbReference type="SAM" id="MobiDB-lite"/>
    </source>
</evidence>
<dbReference type="AlphaFoldDB" id="A0A6A6D8I6"/>
<dbReference type="PANTHER" id="PTHR38166">
    <property type="entry name" value="C2H2-TYPE DOMAIN-CONTAINING PROTEIN-RELATED"/>
    <property type="match status" value="1"/>
</dbReference>
<feature type="region of interest" description="Disordered" evidence="1">
    <location>
        <begin position="714"/>
        <end position="741"/>
    </location>
</feature>
<evidence type="ECO:0008006" key="4">
    <source>
        <dbReference type="Google" id="ProtNLM"/>
    </source>
</evidence>
<dbReference type="Proteomes" id="UP000800200">
    <property type="component" value="Unassembled WGS sequence"/>
</dbReference>
<feature type="compositionally biased region" description="Basic and acidic residues" evidence="1">
    <location>
        <begin position="250"/>
        <end position="262"/>
    </location>
</feature>
<feature type="region of interest" description="Disordered" evidence="1">
    <location>
        <begin position="784"/>
        <end position="804"/>
    </location>
</feature>
<dbReference type="EMBL" id="ML994726">
    <property type="protein sequence ID" value="KAF2175737.1"/>
    <property type="molecule type" value="Genomic_DNA"/>
</dbReference>
<evidence type="ECO:0000313" key="3">
    <source>
        <dbReference type="Proteomes" id="UP000800200"/>
    </source>
</evidence>
<feature type="region of interest" description="Disordered" evidence="1">
    <location>
        <begin position="207"/>
        <end position="291"/>
    </location>
</feature>
<reference evidence="2" key="1">
    <citation type="journal article" date="2020" name="Stud. Mycol.">
        <title>101 Dothideomycetes genomes: a test case for predicting lifestyles and emergence of pathogens.</title>
        <authorList>
            <person name="Haridas S."/>
            <person name="Albert R."/>
            <person name="Binder M."/>
            <person name="Bloem J."/>
            <person name="Labutti K."/>
            <person name="Salamov A."/>
            <person name="Andreopoulos B."/>
            <person name="Baker S."/>
            <person name="Barry K."/>
            <person name="Bills G."/>
            <person name="Bluhm B."/>
            <person name="Cannon C."/>
            <person name="Castanera R."/>
            <person name="Culley D."/>
            <person name="Daum C."/>
            <person name="Ezra D."/>
            <person name="Gonzalez J."/>
            <person name="Henrissat B."/>
            <person name="Kuo A."/>
            <person name="Liang C."/>
            <person name="Lipzen A."/>
            <person name="Lutzoni F."/>
            <person name="Magnuson J."/>
            <person name="Mondo S."/>
            <person name="Nolan M."/>
            <person name="Ohm R."/>
            <person name="Pangilinan J."/>
            <person name="Park H.-J."/>
            <person name="Ramirez L."/>
            <person name="Alfaro M."/>
            <person name="Sun H."/>
            <person name="Tritt A."/>
            <person name="Yoshinaga Y."/>
            <person name="Zwiers L.-H."/>
            <person name="Turgeon B."/>
            <person name="Goodwin S."/>
            <person name="Spatafora J."/>
            <person name="Crous P."/>
            <person name="Grigoriev I."/>
        </authorList>
    </citation>
    <scope>NUCLEOTIDE SEQUENCE</scope>
    <source>
        <strain evidence="2">CBS 207.26</strain>
    </source>
</reference>
<gene>
    <name evidence="2" type="ORF">K469DRAFT_55272</name>
</gene>
<feature type="compositionally biased region" description="Polar residues" evidence="1">
    <location>
        <begin position="623"/>
        <end position="645"/>
    </location>
</feature>
<feature type="compositionally biased region" description="Polar residues" evidence="1">
    <location>
        <begin position="224"/>
        <end position="234"/>
    </location>
</feature>
<protein>
    <recommendedName>
        <fullName evidence="4">C2H2-type domain-containing protein</fullName>
    </recommendedName>
</protein>
<feature type="region of interest" description="Disordered" evidence="1">
    <location>
        <begin position="474"/>
        <end position="493"/>
    </location>
</feature>
<dbReference type="PANTHER" id="PTHR38166:SF1">
    <property type="entry name" value="C2H2-TYPE DOMAIN-CONTAINING PROTEIN"/>
    <property type="match status" value="1"/>
</dbReference>
<name>A0A6A6D8I6_9PEZI</name>
<feature type="region of interest" description="Disordered" evidence="1">
    <location>
        <begin position="29"/>
        <end position="77"/>
    </location>
</feature>
<organism evidence="2 3">
    <name type="scientific">Zopfia rhizophila CBS 207.26</name>
    <dbReference type="NCBI Taxonomy" id="1314779"/>
    <lineage>
        <taxon>Eukaryota</taxon>
        <taxon>Fungi</taxon>
        <taxon>Dikarya</taxon>
        <taxon>Ascomycota</taxon>
        <taxon>Pezizomycotina</taxon>
        <taxon>Dothideomycetes</taxon>
        <taxon>Dothideomycetes incertae sedis</taxon>
        <taxon>Zopfiaceae</taxon>
        <taxon>Zopfia</taxon>
    </lineage>
</organism>
<feature type="compositionally biased region" description="Polar residues" evidence="1">
    <location>
        <begin position="794"/>
        <end position="804"/>
    </location>
</feature>
<keyword evidence="3" id="KW-1185">Reference proteome</keyword>
<dbReference type="OrthoDB" id="4738706at2759"/>
<feature type="compositionally biased region" description="Polar residues" evidence="1">
    <location>
        <begin position="714"/>
        <end position="740"/>
    </location>
</feature>
<evidence type="ECO:0000313" key="2">
    <source>
        <dbReference type="EMBL" id="KAF2175737.1"/>
    </source>
</evidence>